<protein>
    <recommendedName>
        <fullName evidence="1">peptidylprolyl isomerase</fullName>
        <ecNumber evidence="1">5.2.1.8</ecNumber>
    </recommendedName>
</protein>
<dbReference type="SUPFAM" id="SSF50891">
    <property type="entry name" value="Cyclophilin-like"/>
    <property type="match status" value="1"/>
</dbReference>
<evidence type="ECO:0000313" key="6">
    <source>
        <dbReference type="EMBL" id="MFC0050109.1"/>
    </source>
</evidence>
<dbReference type="InterPro" id="IPR002130">
    <property type="entry name" value="Cyclophilin-type_PPIase_dom"/>
</dbReference>
<feature type="domain" description="PPIase cyclophilin-type" evidence="5">
    <location>
        <begin position="41"/>
        <end position="236"/>
    </location>
</feature>
<gene>
    <name evidence="6" type="ORF">ACFFJP_17550</name>
</gene>
<keyword evidence="7" id="KW-1185">Reference proteome</keyword>
<evidence type="ECO:0000256" key="1">
    <source>
        <dbReference type="ARBA" id="ARBA00013194"/>
    </source>
</evidence>
<accession>A0ABV6BIC5</accession>
<dbReference type="GO" id="GO:0003755">
    <property type="term" value="F:peptidyl-prolyl cis-trans isomerase activity"/>
    <property type="evidence" value="ECO:0007669"/>
    <property type="project" value="UniProtKB-EC"/>
</dbReference>
<evidence type="ECO:0000256" key="3">
    <source>
        <dbReference type="ARBA" id="ARBA00023235"/>
    </source>
</evidence>
<evidence type="ECO:0000259" key="5">
    <source>
        <dbReference type="PROSITE" id="PS50072"/>
    </source>
</evidence>
<dbReference type="Gene3D" id="2.40.100.10">
    <property type="entry name" value="Cyclophilin-like"/>
    <property type="match status" value="1"/>
</dbReference>
<feature type="signal peptide" evidence="4">
    <location>
        <begin position="1"/>
        <end position="26"/>
    </location>
</feature>
<keyword evidence="3 6" id="KW-0413">Isomerase</keyword>
<keyword evidence="2" id="KW-0697">Rotamase</keyword>
<dbReference type="Proteomes" id="UP001589813">
    <property type="component" value="Unassembled WGS sequence"/>
</dbReference>
<dbReference type="EMBL" id="JBHLXP010000005">
    <property type="protein sequence ID" value="MFC0050109.1"/>
    <property type="molecule type" value="Genomic_DNA"/>
</dbReference>
<keyword evidence="4" id="KW-0732">Signal</keyword>
<feature type="chain" id="PRO_5047498962" description="peptidylprolyl isomerase" evidence="4">
    <location>
        <begin position="27"/>
        <end position="296"/>
    </location>
</feature>
<comment type="caution">
    <text evidence="6">The sequence shown here is derived from an EMBL/GenBank/DDBJ whole genome shotgun (WGS) entry which is preliminary data.</text>
</comment>
<reference evidence="6 7" key="1">
    <citation type="submission" date="2024-09" db="EMBL/GenBank/DDBJ databases">
        <authorList>
            <person name="Sun Q."/>
            <person name="Mori K."/>
        </authorList>
    </citation>
    <scope>NUCLEOTIDE SEQUENCE [LARGE SCALE GENOMIC DNA]</scope>
    <source>
        <strain evidence="6 7">KCTC 23315</strain>
    </source>
</reference>
<proteinExistence type="predicted"/>
<dbReference type="PANTHER" id="PTHR43246">
    <property type="entry name" value="PEPTIDYL-PROLYL CIS-TRANS ISOMERASE CYP38, CHLOROPLASTIC"/>
    <property type="match status" value="1"/>
</dbReference>
<dbReference type="InterPro" id="IPR044665">
    <property type="entry name" value="E_coli_cyclophilin_A-like"/>
</dbReference>
<dbReference type="RefSeq" id="WP_377247270.1">
    <property type="nucleotide sequence ID" value="NZ_JBHLXP010000005.1"/>
</dbReference>
<sequence length="296" mass="32877">MASTSSRLLKLWSSALLLGISQLVQADTSPWQDISQQQLVYLQVSDAAGREGTVVLQLADAFTPLTSARFRQLVQQRFYDGLPFYRVIDQFVLQAGLPEGESHPQQLKKSYPALPAEFSWPVRSADPYTPVQSGDLLAEETGFNQGFAVGRAKGREWLIHCPNLVNMARDANPASATTDFAIMQGQAPRHLDQNMNVFARVVWGAEKLNLLPRGEKASGGILSAQQRRGAILSARLGTELPASKQLALQQQLTNSADFQQMLQRRRERADEFYQYKGNGKLDICYLGAPVRLKSEQ</sequence>
<name>A0ABV6BIC5_9GAMM</name>
<dbReference type="InterPro" id="IPR029000">
    <property type="entry name" value="Cyclophilin-like_dom_sf"/>
</dbReference>
<evidence type="ECO:0000256" key="2">
    <source>
        <dbReference type="ARBA" id="ARBA00023110"/>
    </source>
</evidence>
<evidence type="ECO:0000256" key="4">
    <source>
        <dbReference type="SAM" id="SignalP"/>
    </source>
</evidence>
<dbReference type="EC" id="5.2.1.8" evidence="1"/>
<organism evidence="6 7">
    <name type="scientific">Rheinheimera tilapiae</name>
    <dbReference type="NCBI Taxonomy" id="875043"/>
    <lineage>
        <taxon>Bacteria</taxon>
        <taxon>Pseudomonadati</taxon>
        <taxon>Pseudomonadota</taxon>
        <taxon>Gammaproteobacteria</taxon>
        <taxon>Chromatiales</taxon>
        <taxon>Chromatiaceae</taxon>
        <taxon>Rheinheimera</taxon>
    </lineage>
</organism>
<dbReference type="Pfam" id="PF00160">
    <property type="entry name" value="Pro_isomerase"/>
    <property type="match status" value="1"/>
</dbReference>
<evidence type="ECO:0000313" key="7">
    <source>
        <dbReference type="Proteomes" id="UP001589813"/>
    </source>
</evidence>
<dbReference type="PROSITE" id="PS50072">
    <property type="entry name" value="CSA_PPIASE_2"/>
    <property type="match status" value="1"/>
</dbReference>